<organism evidence="2 3">
    <name type="scientific">Choiromyces venosus 120613-1</name>
    <dbReference type="NCBI Taxonomy" id="1336337"/>
    <lineage>
        <taxon>Eukaryota</taxon>
        <taxon>Fungi</taxon>
        <taxon>Dikarya</taxon>
        <taxon>Ascomycota</taxon>
        <taxon>Pezizomycotina</taxon>
        <taxon>Pezizomycetes</taxon>
        <taxon>Pezizales</taxon>
        <taxon>Tuberaceae</taxon>
        <taxon>Choiromyces</taxon>
    </lineage>
</organism>
<dbReference type="AlphaFoldDB" id="A0A3N4J684"/>
<evidence type="ECO:0000256" key="1">
    <source>
        <dbReference type="SAM" id="MobiDB-lite"/>
    </source>
</evidence>
<gene>
    <name evidence="2" type="ORF">L873DRAFT_1794154</name>
</gene>
<keyword evidence="3" id="KW-1185">Reference proteome</keyword>
<accession>A0A3N4J684</accession>
<dbReference type="Proteomes" id="UP000276215">
    <property type="component" value="Unassembled WGS sequence"/>
</dbReference>
<reference evidence="2 3" key="1">
    <citation type="journal article" date="2018" name="Nat. Ecol. Evol.">
        <title>Pezizomycetes genomes reveal the molecular basis of ectomycorrhizal truffle lifestyle.</title>
        <authorList>
            <person name="Murat C."/>
            <person name="Payen T."/>
            <person name="Noel B."/>
            <person name="Kuo A."/>
            <person name="Morin E."/>
            <person name="Chen J."/>
            <person name="Kohler A."/>
            <person name="Krizsan K."/>
            <person name="Balestrini R."/>
            <person name="Da Silva C."/>
            <person name="Montanini B."/>
            <person name="Hainaut M."/>
            <person name="Levati E."/>
            <person name="Barry K.W."/>
            <person name="Belfiori B."/>
            <person name="Cichocki N."/>
            <person name="Clum A."/>
            <person name="Dockter R.B."/>
            <person name="Fauchery L."/>
            <person name="Guy J."/>
            <person name="Iotti M."/>
            <person name="Le Tacon F."/>
            <person name="Lindquist E.A."/>
            <person name="Lipzen A."/>
            <person name="Malagnac F."/>
            <person name="Mello A."/>
            <person name="Molinier V."/>
            <person name="Miyauchi S."/>
            <person name="Poulain J."/>
            <person name="Riccioni C."/>
            <person name="Rubini A."/>
            <person name="Sitrit Y."/>
            <person name="Splivallo R."/>
            <person name="Traeger S."/>
            <person name="Wang M."/>
            <person name="Zifcakova L."/>
            <person name="Wipf D."/>
            <person name="Zambonelli A."/>
            <person name="Paolocci F."/>
            <person name="Nowrousian M."/>
            <person name="Ottonello S."/>
            <person name="Baldrian P."/>
            <person name="Spatafora J.W."/>
            <person name="Henrissat B."/>
            <person name="Nagy L.G."/>
            <person name="Aury J.M."/>
            <person name="Wincker P."/>
            <person name="Grigoriev I.V."/>
            <person name="Bonfante P."/>
            <person name="Martin F.M."/>
        </authorList>
    </citation>
    <scope>NUCLEOTIDE SEQUENCE [LARGE SCALE GENOMIC DNA]</scope>
    <source>
        <strain evidence="2 3">120613-1</strain>
    </source>
</reference>
<protein>
    <submittedName>
        <fullName evidence="2">Uncharacterized protein</fullName>
    </submittedName>
</protein>
<name>A0A3N4J684_9PEZI</name>
<proteinExistence type="predicted"/>
<feature type="region of interest" description="Disordered" evidence="1">
    <location>
        <begin position="1"/>
        <end position="21"/>
    </location>
</feature>
<evidence type="ECO:0000313" key="2">
    <source>
        <dbReference type="EMBL" id="RPA92588.1"/>
    </source>
</evidence>
<dbReference type="EMBL" id="ML120469">
    <property type="protein sequence ID" value="RPA92588.1"/>
    <property type="molecule type" value="Genomic_DNA"/>
</dbReference>
<sequence length="225" mass="24883">MSNPTSAEICSSGGQSYHNPSSIDTEFESNDNSSVVDIILSVVTTSISDESILSDSSITAGTNTNVENHIQIATTKETQGWAYFLAYKILCFNRCTTDHHQDMIPTLIQVYGTTDPSAIPLPNMQTTCPWDSKSFQAGTETIFLVLEADRFLSPNVYNLTQDVANLLFCGIVKGGQYRCIELLSFMQKQWQVAKHITQTTYFNINSVLAFPTILALAQRGIKVTF</sequence>
<evidence type="ECO:0000313" key="3">
    <source>
        <dbReference type="Proteomes" id="UP000276215"/>
    </source>
</evidence>